<feature type="transmembrane region" description="Helical" evidence="1">
    <location>
        <begin position="6"/>
        <end position="26"/>
    </location>
</feature>
<feature type="transmembrane region" description="Helical" evidence="1">
    <location>
        <begin position="38"/>
        <end position="55"/>
    </location>
</feature>
<feature type="transmembrane region" description="Helical" evidence="1">
    <location>
        <begin position="289"/>
        <end position="316"/>
    </location>
</feature>
<evidence type="ECO:0008006" key="4">
    <source>
        <dbReference type="Google" id="ProtNLM"/>
    </source>
</evidence>
<feature type="transmembrane region" description="Helical" evidence="1">
    <location>
        <begin position="328"/>
        <end position="344"/>
    </location>
</feature>
<sequence length="400" mass="42208">MSIDPIDLVVLAAFVLIGALFFFPFVSKAKLWRATITPLASIIGSGFLVSAPLMAEIAGRYAVIVMAVLCVAAFFIGSAVRHNIDVVEDRLESDDAGRTLVWLGVAADTALSIAYVISICFYVKLLSAFALKPLGMNAGVIGDILTTVIVAGLGLIGLIRGFGSLEIVEEYSVALKLAVIAGLIGGLAMYDVDALNAGSLTLPAPPSDFGWQSIRQALGALLIIQGFETSRYLGAHYEKQTRIRSMRFAQLLAGAIYIAFIALITPLLADLHDTSETAIIDYARIVTPLLPILLTAGAIAAQLSAATADFVSAAGLASQNVPSLSRRILYPAIAAVVIALTWVTDVFQVLTIASRAFAAYYAIQCVLALMCRSRGLGRNLLFSIGLVVSLATLVFGVSAH</sequence>
<dbReference type="OrthoDB" id="271600at2"/>
<evidence type="ECO:0000313" key="2">
    <source>
        <dbReference type="EMBL" id="TPW31194.1"/>
    </source>
</evidence>
<reference evidence="2 3" key="1">
    <citation type="submission" date="2019-06" db="EMBL/GenBank/DDBJ databases">
        <authorList>
            <person name="Li M."/>
        </authorList>
    </citation>
    <scope>NUCLEOTIDE SEQUENCE [LARGE SCALE GENOMIC DNA]</scope>
    <source>
        <strain evidence="2 3">BGMRC6574</strain>
    </source>
</reference>
<proteinExistence type="predicted"/>
<feature type="transmembrane region" description="Helical" evidence="1">
    <location>
        <begin position="209"/>
        <end position="227"/>
    </location>
</feature>
<gene>
    <name evidence="2" type="ORF">FJU11_03065</name>
</gene>
<feature type="transmembrane region" description="Helical" evidence="1">
    <location>
        <begin position="248"/>
        <end position="269"/>
    </location>
</feature>
<dbReference type="AlphaFoldDB" id="A0A506UE19"/>
<keyword evidence="1" id="KW-1133">Transmembrane helix</keyword>
<dbReference type="Proteomes" id="UP000320314">
    <property type="component" value="Unassembled WGS sequence"/>
</dbReference>
<dbReference type="Gene3D" id="1.20.1740.10">
    <property type="entry name" value="Amino acid/polyamine transporter I"/>
    <property type="match status" value="1"/>
</dbReference>
<evidence type="ECO:0000256" key="1">
    <source>
        <dbReference type="SAM" id="Phobius"/>
    </source>
</evidence>
<evidence type="ECO:0000313" key="3">
    <source>
        <dbReference type="Proteomes" id="UP000320314"/>
    </source>
</evidence>
<feature type="transmembrane region" description="Helical" evidence="1">
    <location>
        <begin position="380"/>
        <end position="399"/>
    </location>
</feature>
<keyword evidence="3" id="KW-1185">Reference proteome</keyword>
<dbReference type="EMBL" id="VHLH01000004">
    <property type="protein sequence ID" value="TPW31194.1"/>
    <property type="molecule type" value="Genomic_DNA"/>
</dbReference>
<dbReference type="RefSeq" id="WP_141165555.1">
    <property type="nucleotide sequence ID" value="NZ_VHLH01000004.1"/>
</dbReference>
<feature type="transmembrane region" description="Helical" evidence="1">
    <location>
        <begin position="171"/>
        <end position="189"/>
    </location>
</feature>
<keyword evidence="1" id="KW-0472">Membrane</keyword>
<comment type="caution">
    <text evidence="2">The sequence shown here is derived from an EMBL/GenBank/DDBJ whole genome shotgun (WGS) entry which is preliminary data.</text>
</comment>
<name>A0A506UE19_9HYPH</name>
<accession>A0A506UE19</accession>
<feature type="transmembrane region" description="Helical" evidence="1">
    <location>
        <begin position="138"/>
        <end position="159"/>
    </location>
</feature>
<feature type="transmembrane region" description="Helical" evidence="1">
    <location>
        <begin position="100"/>
        <end position="126"/>
    </location>
</feature>
<keyword evidence="1" id="KW-0812">Transmembrane</keyword>
<feature type="transmembrane region" description="Helical" evidence="1">
    <location>
        <begin position="350"/>
        <end position="371"/>
    </location>
</feature>
<protein>
    <recommendedName>
        <fullName evidence="4">Transporter</fullName>
    </recommendedName>
</protein>
<feature type="transmembrane region" description="Helical" evidence="1">
    <location>
        <begin position="61"/>
        <end position="80"/>
    </location>
</feature>
<organism evidence="2 3">
    <name type="scientific">Pararhizobium mangrovi</name>
    <dbReference type="NCBI Taxonomy" id="2590452"/>
    <lineage>
        <taxon>Bacteria</taxon>
        <taxon>Pseudomonadati</taxon>
        <taxon>Pseudomonadota</taxon>
        <taxon>Alphaproteobacteria</taxon>
        <taxon>Hyphomicrobiales</taxon>
        <taxon>Rhizobiaceae</taxon>
        <taxon>Rhizobium/Agrobacterium group</taxon>
        <taxon>Pararhizobium</taxon>
    </lineage>
</organism>